<dbReference type="NCBIfam" id="TIGR01439">
    <property type="entry name" value="lp_hng_hel_AbrB"/>
    <property type="match status" value="1"/>
</dbReference>
<evidence type="ECO:0000259" key="2">
    <source>
        <dbReference type="PROSITE" id="PS51740"/>
    </source>
</evidence>
<proteinExistence type="predicted"/>
<dbReference type="SMART" id="SM00966">
    <property type="entry name" value="SpoVT_AbrB"/>
    <property type="match status" value="1"/>
</dbReference>
<dbReference type="AlphaFoldDB" id="A0AAU8PBT9"/>
<sequence>METRLSSKGQITLPSEVRRRLKIRTGDVLVVKTVGENSIILEVKRKDFVTTTKQEEDILTATAGLWRDRNDIARLSPRH</sequence>
<dbReference type="InterPro" id="IPR007159">
    <property type="entry name" value="SpoVT-AbrB_dom"/>
</dbReference>
<dbReference type="PROSITE" id="PS51740">
    <property type="entry name" value="SPOVT_ABRB"/>
    <property type="match status" value="1"/>
</dbReference>
<dbReference type="Pfam" id="PF04014">
    <property type="entry name" value="MazE_antitoxin"/>
    <property type="match status" value="1"/>
</dbReference>
<reference evidence="4" key="1">
    <citation type="submission" date="2011-05" db="EMBL/GenBank/DDBJ databases">
        <title>Complete sequence of Desulfotomaculum kuznetsovii DSM 6115.</title>
        <authorList>
            <person name="Lucas S."/>
            <person name="Han J."/>
            <person name="Lapidus A."/>
            <person name="Cheng J.-F."/>
            <person name="Goodwin L."/>
            <person name="Pitluck S."/>
            <person name="Peters L."/>
            <person name="Mikhailova N."/>
            <person name="Lu M."/>
            <person name="Saunders E."/>
            <person name="Han C."/>
            <person name="Tapia R."/>
            <person name="Land M."/>
            <person name="Hauser L."/>
            <person name="Kyrpides N."/>
            <person name="Ivanova N."/>
            <person name="Pagani I."/>
            <person name="Nazina T."/>
            <person name="Ivanova A."/>
            <person name="Parshina S."/>
            <person name="Kuever J."/>
            <person name="Muyzer G."/>
            <person name="Plugge C."/>
            <person name="Stams A."/>
            <person name="Woyke T."/>
        </authorList>
    </citation>
    <scope>NUCLEOTIDE SEQUENCE [LARGE SCALE GENOMIC DNA]</scope>
    <source>
        <strain evidence="4">DSM 6115 / VKM B-1805 / 17</strain>
    </source>
</reference>
<dbReference type="GO" id="GO:0003677">
    <property type="term" value="F:DNA binding"/>
    <property type="evidence" value="ECO:0007669"/>
    <property type="project" value="UniProtKB-UniRule"/>
</dbReference>
<protein>
    <submittedName>
        <fullName evidence="3">Transcriptional regulator, AbrB family</fullName>
    </submittedName>
</protein>
<dbReference type="EMBL" id="CP002770">
    <property type="protein sequence ID" value="AEG15617.1"/>
    <property type="molecule type" value="Genomic_DNA"/>
</dbReference>
<name>A0AAU8PBT9_DESK7</name>
<evidence type="ECO:0000256" key="1">
    <source>
        <dbReference type="PROSITE-ProRule" id="PRU01076"/>
    </source>
</evidence>
<gene>
    <name evidence="3" type="ordered locus">Desku_2063</name>
</gene>
<accession>A0AAU8PBT9</accession>
<feature type="domain" description="SpoVT-AbrB" evidence="2">
    <location>
        <begin position="1"/>
        <end position="46"/>
    </location>
</feature>
<keyword evidence="4" id="KW-1185">Reference proteome</keyword>
<evidence type="ECO:0000313" key="3">
    <source>
        <dbReference type="EMBL" id="AEG15617.1"/>
    </source>
</evidence>
<organism evidence="3 4">
    <name type="scientific">Desulfofundulus kuznetsovii (strain DSM 6115 / VKM B-1805 / 17)</name>
    <name type="common">Desulfotomaculum kuznetsovii</name>
    <dbReference type="NCBI Taxonomy" id="760568"/>
    <lineage>
        <taxon>Bacteria</taxon>
        <taxon>Bacillati</taxon>
        <taxon>Bacillota</taxon>
        <taxon>Clostridia</taxon>
        <taxon>Eubacteriales</taxon>
        <taxon>Peptococcaceae</taxon>
        <taxon>Desulfofundulus</taxon>
    </lineage>
</organism>
<dbReference type="RefSeq" id="WP_013823131.1">
    <property type="nucleotide sequence ID" value="NC_015573.1"/>
</dbReference>
<dbReference type="KEGG" id="dku:Desku_2063"/>
<keyword evidence="1" id="KW-0238">DNA-binding</keyword>
<dbReference type="Proteomes" id="UP000009229">
    <property type="component" value="Chromosome"/>
</dbReference>
<dbReference type="InterPro" id="IPR037914">
    <property type="entry name" value="SpoVT-AbrB_sf"/>
</dbReference>
<evidence type="ECO:0000313" key="4">
    <source>
        <dbReference type="Proteomes" id="UP000009229"/>
    </source>
</evidence>
<dbReference type="SUPFAM" id="SSF89447">
    <property type="entry name" value="AbrB/MazE/MraZ-like"/>
    <property type="match status" value="1"/>
</dbReference>
<dbReference type="Gene3D" id="2.10.260.10">
    <property type="match status" value="1"/>
</dbReference>